<proteinExistence type="predicted"/>
<dbReference type="EMBL" id="JAAIUW010000013">
    <property type="protein sequence ID" value="KAF7802213.1"/>
    <property type="molecule type" value="Genomic_DNA"/>
</dbReference>
<dbReference type="Proteomes" id="UP000634136">
    <property type="component" value="Unassembled WGS sequence"/>
</dbReference>
<name>A0A834SH79_9FABA</name>
<protein>
    <submittedName>
        <fullName evidence="1">Uncharacterized protein</fullName>
    </submittedName>
</protein>
<accession>A0A834SH79</accession>
<sequence length="70" mass="8076">MDDNFLAAILEISKECNSCVLIIIRDFIVFNPVTGETVEISDPENNIVVDSYYTFGYNRKNDDYVILMVY</sequence>
<comment type="caution">
    <text evidence="1">The sequence shown here is derived from an EMBL/GenBank/DDBJ whole genome shotgun (WGS) entry which is preliminary data.</text>
</comment>
<dbReference type="AlphaFoldDB" id="A0A834SH79"/>
<dbReference type="OrthoDB" id="591557at2759"/>
<keyword evidence="2" id="KW-1185">Reference proteome</keyword>
<gene>
    <name evidence="1" type="ORF">G2W53_041324</name>
</gene>
<evidence type="ECO:0000313" key="1">
    <source>
        <dbReference type="EMBL" id="KAF7802213.1"/>
    </source>
</evidence>
<organism evidence="1 2">
    <name type="scientific">Senna tora</name>
    <dbReference type="NCBI Taxonomy" id="362788"/>
    <lineage>
        <taxon>Eukaryota</taxon>
        <taxon>Viridiplantae</taxon>
        <taxon>Streptophyta</taxon>
        <taxon>Embryophyta</taxon>
        <taxon>Tracheophyta</taxon>
        <taxon>Spermatophyta</taxon>
        <taxon>Magnoliopsida</taxon>
        <taxon>eudicotyledons</taxon>
        <taxon>Gunneridae</taxon>
        <taxon>Pentapetalae</taxon>
        <taxon>rosids</taxon>
        <taxon>fabids</taxon>
        <taxon>Fabales</taxon>
        <taxon>Fabaceae</taxon>
        <taxon>Caesalpinioideae</taxon>
        <taxon>Cassia clade</taxon>
        <taxon>Senna</taxon>
    </lineage>
</organism>
<reference evidence="1" key="1">
    <citation type="submission" date="2020-09" db="EMBL/GenBank/DDBJ databases">
        <title>Genome-Enabled Discovery of Anthraquinone Biosynthesis in Senna tora.</title>
        <authorList>
            <person name="Kang S.-H."/>
            <person name="Pandey R.P."/>
            <person name="Lee C.-M."/>
            <person name="Sim J.-S."/>
            <person name="Jeong J.-T."/>
            <person name="Choi B.-S."/>
            <person name="Jung M."/>
            <person name="Ginzburg D."/>
            <person name="Zhao K."/>
            <person name="Won S.Y."/>
            <person name="Oh T.-J."/>
            <person name="Yu Y."/>
            <person name="Kim N.-H."/>
            <person name="Lee O.R."/>
            <person name="Lee T.-H."/>
            <person name="Bashyal P."/>
            <person name="Kim T.-S."/>
            <person name="Lee W.-H."/>
            <person name="Kawkins C."/>
            <person name="Kim C.-K."/>
            <person name="Kim J.S."/>
            <person name="Ahn B.O."/>
            <person name="Rhee S.Y."/>
            <person name="Sohng J.K."/>
        </authorList>
    </citation>
    <scope>NUCLEOTIDE SEQUENCE</scope>
    <source>
        <tissue evidence="1">Leaf</tissue>
    </source>
</reference>
<evidence type="ECO:0000313" key="2">
    <source>
        <dbReference type="Proteomes" id="UP000634136"/>
    </source>
</evidence>